<gene>
    <name evidence="7" type="ORF">BBRV_LOCUS78954</name>
</gene>
<dbReference type="PROSITE" id="PS00135">
    <property type="entry name" value="TRYPSIN_SER"/>
    <property type="match status" value="1"/>
</dbReference>
<dbReference type="GO" id="GO:0004252">
    <property type="term" value="F:serine-type endopeptidase activity"/>
    <property type="evidence" value="ECO:0007669"/>
    <property type="project" value="InterPro"/>
</dbReference>
<evidence type="ECO:0000313" key="7">
    <source>
        <dbReference type="EMBL" id="CAD1563216.1"/>
    </source>
</evidence>
<sequence>MEQTIKFNEYIQPIEIVKSLVPTNVDATIVGWGYRNLKTSLIARYLWKNTARILHPNDCQNYHQSIIYDNQFCALSENGGTCHGDSGGPFIWNNKLIGLVSWGIPCASGVPDVFTNVNHHLDFINSIIN</sequence>
<dbReference type="GO" id="GO:0006508">
    <property type="term" value="P:proteolysis"/>
    <property type="evidence" value="ECO:0007669"/>
    <property type="project" value="UniProtKB-KW"/>
</dbReference>
<dbReference type="InterPro" id="IPR050430">
    <property type="entry name" value="Peptidase_S1"/>
</dbReference>
<name>A0A6V7KK87_9HYME</name>
<keyword evidence="5" id="KW-1015">Disulfide bond</keyword>
<comment type="subcellular location">
    <subcellularLocation>
        <location evidence="1">Secreted</location>
        <location evidence="1">Extracellular space</location>
    </subcellularLocation>
</comment>
<reference evidence="7" key="1">
    <citation type="submission" date="2020-07" db="EMBL/GenBank/DDBJ databases">
        <authorList>
            <person name="Ferguson B K."/>
        </authorList>
    </citation>
    <scope>NUCLEOTIDE SEQUENCE</scope>
    <source>
        <strain evidence="7">L06</strain>
    </source>
</reference>
<keyword evidence="3" id="KW-0378">Hydrolase</keyword>
<dbReference type="InterPro" id="IPR009003">
    <property type="entry name" value="Peptidase_S1_PA"/>
</dbReference>
<evidence type="ECO:0000256" key="2">
    <source>
        <dbReference type="ARBA" id="ARBA00022670"/>
    </source>
</evidence>
<evidence type="ECO:0000259" key="6">
    <source>
        <dbReference type="PROSITE" id="PS50240"/>
    </source>
</evidence>
<evidence type="ECO:0000256" key="1">
    <source>
        <dbReference type="ARBA" id="ARBA00004239"/>
    </source>
</evidence>
<dbReference type="SMART" id="SM00020">
    <property type="entry name" value="Tryp_SPc"/>
    <property type="match status" value="1"/>
</dbReference>
<dbReference type="PANTHER" id="PTHR24276">
    <property type="entry name" value="POLYSERASE-RELATED"/>
    <property type="match status" value="1"/>
</dbReference>
<proteinExistence type="predicted"/>
<dbReference type="Pfam" id="PF00089">
    <property type="entry name" value="Trypsin"/>
    <property type="match status" value="1"/>
</dbReference>
<dbReference type="AlphaFoldDB" id="A0A6V7KK87"/>
<dbReference type="FunFam" id="2.40.10.10:FF:000036">
    <property type="entry name" value="Trypsin beta"/>
    <property type="match status" value="1"/>
</dbReference>
<dbReference type="Gene3D" id="2.40.10.10">
    <property type="entry name" value="Trypsin-like serine proteases"/>
    <property type="match status" value="1"/>
</dbReference>
<accession>A0A6V7KK87</accession>
<dbReference type="GO" id="GO:0005576">
    <property type="term" value="C:extracellular region"/>
    <property type="evidence" value="ECO:0007669"/>
    <property type="project" value="UniProtKB-SubCell"/>
</dbReference>
<dbReference type="EMBL" id="CADCXW020000158">
    <property type="protein sequence ID" value="CAD1563216.1"/>
    <property type="molecule type" value="Genomic_DNA"/>
</dbReference>
<evidence type="ECO:0000256" key="4">
    <source>
        <dbReference type="ARBA" id="ARBA00022825"/>
    </source>
</evidence>
<dbReference type="PROSITE" id="PS50240">
    <property type="entry name" value="TRYPSIN_DOM"/>
    <property type="match status" value="1"/>
</dbReference>
<dbReference type="InterPro" id="IPR001254">
    <property type="entry name" value="Trypsin_dom"/>
</dbReference>
<dbReference type="PANTHER" id="PTHR24276:SF98">
    <property type="entry name" value="FI18310P1-RELATED"/>
    <property type="match status" value="1"/>
</dbReference>
<protein>
    <recommendedName>
        <fullName evidence="6">Peptidase S1 domain-containing protein</fullName>
    </recommendedName>
</protein>
<dbReference type="InterPro" id="IPR043504">
    <property type="entry name" value="Peptidase_S1_PA_chymotrypsin"/>
</dbReference>
<keyword evidence="4" id="KW-0720">Serine protease</keyword>
<organism evidence="7">
    <name type="scientific">Bracon brevicornis</name>
    <dbReference type="NCBI Taxonomy" id="1563983"/>
    <lineage>
        <taxon>Eukaryota</taxon>
        <taxon>Metazoa</taxon>
        <taxon>Ecdysozoa</taxon>
        <taxon>Arthropoda</taxon>
        <taxon>Hexapoda</taxon>
        <taxon>Insecta</taxon>
        <taxon>Pterygota</taxon>
        <taxon>Neoptera</taxon>
        <taxon>Endopterygota</taxon>
        <taxon>Hymenoptera</taxon>
        <taxon>Apocrita</taxon>
        <taxon>Ichneumonoidea</taxon>
        <taxon>Braconidae</taxon>
        <taxon>Braconinae</taxon>
        <taxon>Bracon</taxon>
    </lineage>
</organism>
<feature type="domain" description="Peptidase S1" evidence="6">
    <location>
        <begin position="1"/>
        <end position="129"/>
    </location>
</feature>
<evidence type="ECO:0000256" key="5">
    <source>
        <dbReference type="ARBA" id="ARBA00023157"/>
    </source>
</evidence>
<dbReference type="SUPFAM" id="SSF50494">
    <property type="entry name" value="Trypsin-like serine proteases"/>
    <property type="match status" value="1"/>
</dbReference>
<keyword evidence="2" id="KW-0645">Protease</keyword>
<evidence type="ECO:0000256" key="3">
    <source>
        <dbReference type="ARBA" id="ARBA00022801"/>
    </source>
</evidence>
<dbReference type="InterPro" id="IPR033116">
    <property type="entry name" value="TRYPSIN_SER"/>
</dbReference>